<dbReference type="RefSeq" id="WP_103035046.1">
    <property type="nucleotide sequence ID" value="NZ_CP113980.1"/>
</dbReference>
<name>A0ABX4XP58_9LIST</name>
<protein>
    <submittedName>
        <fullName evidence="1">Uncharacterized protein</fullName>
    </submittedName>
</protein>
<dbReference type="EMBL" id="MPDH01000026">
    <property type="protein sequence ID" value="PNP88198.1"/>
    <property type="molecule type" value="Genomic_DNA"/>
</dbReference>
<reference evidence="1 2" key="1">
    <citation type="submission" date="2016-11" db="EMBL/GenBank/DDBJ databases">
        <title>Whole Genome Sequence of Listeria newyorkensis.</title>
        <authorList>
            <person name="Frink S."/>
            <person name="Morales C."/>
            <person name="Kiang D."/>
        </authorList>
    </citation>
    <scope>NUCLEOTIDE SEQUENCE [LARGE SCALE GENOMIC DNA]</scope>
    <source>
        <strain evidence="1 2">F1604011-044</strain>
    </source>
</reference>
<proteinExistence type="predicted"/>
<dbReference type="Proteomes" id="UP000236500">
    <property type="component" value="Unassembled WGS sequence"/>
</dbReference>
<gene>
    <name evidence="1" type="ORF">BMT55_15655</name>
</gene>
<accession>A0ABX4XP58</accession>
<keyword evidence="2" id="KW-1185">Reference proteome</keyword>
<evidence type="ECO:0000313" key="1">
    <source>
        <dbReference type="EMBL" id="PNP88198.1"/>
    </source>
</evidence>
<sequence>MNGLEKLEQIDEKRELNFVELTSYLEQYNNLGYWCLVDVEHDAENSYGSVRDYYSYTLKVLKEKE</sequence>
<organism evidence="1 2">
    <name type="scientific">Listeria newyorkensis</name>
    <dbReference type="NCBI Taxonomy" id="1497681"/>
    <lineage>
        <taxon>Bacteria</taxon>
        <taxon>Bacillati</taxon>
        <taxon>Bacillota</taxon>
        <taxon>Bacilli</taxon>
        <taxon>Bacillales</taxon>
        <taxon>Listeriaceae</taxon>
        <taxon>Listeria</taxon>
    </lineage>
</organism>
<evidence type="ECO:0000313" key="2">
    <source>
        <dbReference type="Proteomes" id="UP000236500"/>
    </source>
</evidence>
<comment type="caution">
    <text evidence="1">The sequence shown here is derived from an EMBL/GenBank/DDBJ whole genome shotgun (WGS) entry which is preliminary data.</text>
</comment>